<evidence type="ECO:0000256" key="1">
    <source>
        <dbReference type="SAM" id="Phobius"/>
    </source>
</evidence>
<keyword evidence="3" id="KW-0378">Hydrolase</keyword>
<sequence length="166" mass="19298">MLIIYIFLILASLIVCEIISRIIHILYLVKISFLVDGIKCRDDLLYLKLKDFEYAVAEVFRRQGHKVRMSSHFGEGGTGIILDETYYVMVRKDSFHNLVEIEQAKKLAKHMRDNKIYRGMIITLGDFKANTKNYCHTNVIKCINGDELLRMFKSVQRLSAQSVFSK</sequence>
<dbReference type="InterPro" id="IPR007560">
    <property type="entry name" value="Restrct_endonuc_IV_Mrr"/>
</dbReference>
<dbReference type="SUPFAM" id="SSF52980">
    <property type="entry name" value="Restriction endonuclease-like"/>
    <property type="match status" value="1"/>
</dbReference>
<dbReference type="RefSeq" id="WP_054632735.1">
    <property type="nucleotide sequence ID" value="NZ_CP014672.1"/>
</dbReference>
<gene>
    <name evidence="3" type="ORF">CSTERTH_04130</name>
</gene>
<dbReference type="Proteomes" id="UP000092971">
    <property type="component" value="Chromosome"/>
</dbReference>
<evidence type="ECO:0000313" key="4">
    <source>
        <dbReference type="Proteomes" id="UP000092971"/>
    </source>
</evidence>
<keyword evidence="3" id="KW-0540">Nuclease</keyword>
<keyword evidence="1" id="KW-0472">Membrane</keyword>
<dbReference type="EMBL" id="CP014672">
    <property type="protein sequence ID" value="ANW99976.1"/>
    <property type="molecule type" value="Genomic_DNA"/>
</dbReference>
<name>A0A1B1YGS7_THEST</name>
<dbReference type="AlphaFoldDB" id="A0A1B1YGS7"/>
<keyword evidence="1" id="KW-1133">Transmembrane helix</keyword>
<dbReference type="Pfam" id="PF04471">
    <property type="entry name" value="Mrr_cat"/>
    <property type="match status" value="1"/>
</dbReference>
<feature type="domain" description="Restriction endonuclease type IV Mrr" evidence="2">
    <location>
        <begin position="48"/>
        <end position="151"/>
    </location>
</feature>
<proteinExistence type="predicted"/>
<dbReference type="GO" id="GO:0003677">
    <property type="term" value="F:DNA binding"/>
    <property type="evidence" value="ECO:0007669"/>
    <property type="project" value="InterPro"/>
</dbReference>
<keyword evidence="3" id="KW-0255">Endonuclease</keyword>
<evidence type="ECO:0000259" key="2">
    <source>
        <dbReference type="Pfam" id="PF04471"/>
    </source>
</evidence>
<accession>A0A1B1YGS7</accession>
<dbReference type="InterPro" id="IPR011335">
    <property type="entry name" value="Restrct_endonuc-II-like"/>
</dbReference>
<feature type="transmembrane region" description="Helical" evidence="1">
    <location>
        <begin position="6"/>
        <end position="29"/>
    </location>
</feature>
<reference evidence="3 4" key="1">
    <citation type="submission" date="2016-02" db="EMBL/GenBank/DDBJ databases">
        <title>Comparison of Clostridium stercorarium subspecies using comparative genomics and transcriptomics.</title>
        <authorList>
            <person name="Schellenberg J."/>
            <person name="Thallinger G."/>
            <person name="Levin D.B."/>
            <person name="Zhang X."/>
            <person name="Alvare G."/>
            <person name="Fristensky B."/>
            <person name="Sparling R."/>
        </authorList>
    </citation>
    <scope>NUCLEOTIDE SEQUENCE [LARGE SCALE GENOMIC DNA]</scope>
    <source>
        <strain evidence="3 4">DSM 2910</strain>
    </source>
</reference>
<dbReference type="GO" id="GO:0009307">
    <property type="term" value="P:DNA restriction-modification system"/>
    <property type="evidence" value="ECO:0007669"/>
    <property type="project" value="InterPro"/>
</dbReference>
<dbReference type="Gene3D" id="3.40.1350.10">
    <property type="match status" value="1"/>
</dbReference>
<organism evidence="3 4">
    <name type="scientific">Thermoclostridium stercorarium subsp. thermolacticum DSM 2910</name>
    <dbReference type="NCBI Taxonomy" id="1121336"/>
    <lineage>
        <taxon>Bacteria</taxon>
        <taxon>Bacillati</taxon>
        <taxon>Bacillota</taxon>
        <taxon>Clostridia</taxon>
        <taxon>Eubacteriales</taxon>
        <taxon>Oscillospiraceae</taxon>
        <taxon>Thermoclostridium</taxon>
    </lineage>
</organism>
<dbReference type="InterPro" id="IPR011856">
    <property type="entry name" value="tRNA_endonuc-like_dom_sf"/>
</dbReference>
<protein>
    <submittedName>
        <fullName evidence="3">Restriction endonuclease</fullName>
    </submittedName>
</protein>
<evidence type="ECO:0000313" key="3">
    <source>
        <dbReference type="EMBL" id="ANW99976.1"/>
    </source>
</evidence>
<dbReference type="GO" id="GO:0004519">
    <property type="term" value="F:endonuclease activity"/>
    <property type="evidence" value="ECO:0007669"/>
    <property type="project" value="UniProtKB-KW"/>
</dbReference>
<keyword evidence="1" id="KW-0812">Transmembrane</keyword>